<dbReference type="AlphaFoldDB" id="D5P6L3"/>
<dbReference type="eggNOG" id="ENOG5030MNB">
    <property type="taxonomic scope" value="Bacteria"/>
</dbReference>
<gene>
    <name evidence="1" type="ORF">HMPREF0591_1807</name>
</gene>
<keyword evidence="2" id="KW-1185">Reference proteome</keyword>
<evidence type="ECO:0000313" key="1">
    <source>
        <dbReference type="EMBL" id="EFG78283.1"/>
    </source>
</evidence>
<reference evidence="1 2" key="1">
    <citation type="submission" date="2010-04" db="EMBL/GenBank/DDBJ databases">
        <authorList>
            <person name="Muzny D."/>
            <person name="Qin X."/>
            <person name="Deng J."/>
            <person name="Jiang H."/>
            <person name="Liu Y."/>
            <person name="Qu J."/>
            <person name="Song X.-Z."/>
            <person name="Zhang L."/>
            <person name="Thornton R."/>
            <person name="Coyle M."/>
            <person name="Francisco L."/>
            <person name="Jackson L."/>
            <person name="Javaid M."/>
            <person name="Korchina V."/>
            <person name="Kovar C."/>
            <person name="Mata R."/>
            <person name="Mathew T."/>
            <person name="Ngo R."/>
            <person name="Nguyen L."/>
            <person name="Nguyen N."/>
            <person name="Okwuonu G."/>
            <person name="Ongeri F."/>
            <person name="Pham C."/>
            <person name="Simmons D."/>
            <person name="Wilczek-Boney K."/>
            <person name="Hale W."/>
            <person name="Jakkamsetti A."/>
            <person name="Pham P."/>
            <person name="Ruth R."/>
            <person name="San Lucas F."/>
            <person name="Warren J."/>
            <person name="Zhang J."/>
            <person name="Zhao Z."/>
            <person name="Zhou C."/>
            <person name="Zhu D."/>
            <person name="Lee S."/>
            <person name="Bess C."/>
            <person name="Blankenburg K."/>
            <person name="Forbes L."/>
            <person name="Fu Q."/>
            <person name="Gubbala S."/>
            <person name="Hirani K."/>
            <person name="Jayaseelan J.C."/>
            <person name="Lara F."/>
            <person name="Munidasa M."/>
            <person name="Palculict T."/>
            <person name="Patil S."/>
            <person name="Pu L.-L."/>
            <person name="Saada N."/>
            <person name="Tang L."/>
            <person name="Weissenberger G."/>
            <person name="Zhu Y."/>
            <person name="Hemphill L."/>
            <person name="Shang Y."/>
            <person name="Youmans B."/>
            <person name="Ayvaz T."/>
            <person name="Ross M."/>
            <person name="Santibanez J."/>
            <person name="Aqrawi P."/>
            <person name="Gross S."/>
            <person name="Joshi V."/>
            <person name="Fowler G."/>
            <person name="Nazareth L."/>
            <person name="Reid J."/>
            <person name="Worley K."/>
            <person name="Petrosino J."/>
            <person name="Highlander S."/>
            <person name="Gibbs R."/>
        </authorList>
    </citation>
    <scope>NUCLEOTIDE SEQUENCE [LARGE SCALE GENOMIC DNA]</scope>
    <source>
        <strain evidence="1 2">ATCC BAA-614</strain>
    </source>
</reference>
<proteinExistence type="predicted"/>
<name>D5P6L3_9MYCO</name>
<organism evidence="1 2">
    <name type="scientific">Mycobacterium parascrofulaceum ATCC BAA-614</name>
    <dbReference type="NCBI Taxonomy" id="525368"/>
    <lineage>
        <taxon>Bacteria</taxon>
        <taxon>Bacillati</taxon>
        <taxon>Actinomycetota</taxon>
        <taxon>Actinomycetes</taxon>
        <taxon>Mycobacteriales</taxon>
        <taxon>Mycobacteriaceae</taxon>
        <taxon>Mycobacterium</taxon>
        <taxon>Mycobacterium simiae complex</taxon>
    </lineage>
</organism>
<dbReference type="RefSeq" id="WP_007172444.1">
    <property type="nucleotide sequence ID" value="NZ_GG770564.1"/>
</dbReference>
<dbReference type="HOGENOM" id="CLU_1729335_0_0_11"/>
<dbReference type="Proteomes" id="UP000003653">
    <property type="component" value="Unassembled WGS sequence"/>
</dbReference>
<accession>D5P6L3</accession>
<dbReference type="EMBL" id="ADNV01000156">
    <property type="protein sequence ID" value="EFG78283.1"/>
    <property type="molecule type" value="Genomic_DNA"/>
</dbReference>
<protein>
    <submittedName>
        <fullName evidence="1">Uncharacterized protein</fullName>
    </submittedName>
</protein>
<comment type="caution">
    <text evidence="1">The sequence shown here is derived from an EMBL/GenBank/DDBJ whole genome shotgun (WGS) entry which is preliminary data.</text>
</comment>
<sequence length="158" mass="17011">MSGRDAVENGQAAVAETDGLNLVSQPLGYAVTGHTDVGQGTDDPTARQFTVHRIDHPVAQGASFDTADAVRAHLDELAKLPRWRLDLDDESIRFDTTTLTVTDKRTGESFCLKAWKSFGIAGVILGDQTPCAPVGVRHISVVAERPPTIGHWYNSDDG</sequence>
<evidence type="ECO:0000313" key="2">
    <source>
        <dbReference type="Proteomes" id="UP000003653"/>
    </source>
</evidence>